<comment type="similarity">
    <text evidence="2">Belongs to the LEG1 family.</text>
</comment>
<dbReference type="Proteomes" id="UP000663862">
    <property type="component" value="Unassembled WGS sequence"/>
</dbReference>
<keyword evidence="5" id="KW-0325">Glycoprotein</keyword>
<accession>A0A820VC35</accession>
<evidence type="ECO:0000256" key="2">
    <source>
        <dbReference type="ARBA" id="ARBA00009122"/>
    </source>
</evidence>
<dbReference type="EMBL" id="CAJNYU010001615">
    <property type="protein sequence ID" value="CAF3452955.1"/>
    <property type="molecule type" value="Genomic_DNA"/>
</dbReference>
<proteinExistence type="inferred from homology"/>
<evidence type="ECO:0000313" key="8">
    <source>
        <dbReference type="EMBL" id="CAF4497959.1"/>
    </source>
</evidence>
<evidence type="ECO:0000256" key="4">
    <source>
        <dbReference type="ARBA" id="ARBA00022729"/>
    </source>
</evidence>
<feature type="transmembrane region" description="Helical" evidence="6">
    <location>
        <begin position="42"/>
        <end position="63"/>
    </location>
</feature>
<dbReference type="InterPro" id="IPR008499">
    <property type="entry name" value="Leg1"/>
</dbReference>
<evidence type="ECO:0000256" key="3">
    <source>
        <dbReference type="ARBA" id="ARBA00022525"/>
    </source>
</evidence>
<dbReference type="PANTHER" id="PTHR18820:SF1">
    <property type="entry name" value="PROTEIN LEG1 HOMOLOG"/>
    <property type="match status" value="1"/>
</dbReference>
<evidence type="ECO:0000256" key="5">
    <source>
        <dbReference type="ARBA" id="ARBA00023180"/>
    </source>
</evidence>
<keyword evidence="6" id="KW-0472">Membrane</keyword>
<organism evidence="8 9">
    <name type="scientific">Rotaria socialis</name>
    <dbReference type="NCBI Taxonomy" id="392032"/>
    <lineage>
        <taxon>Eukaryota</taxon>
        <taxon>Metazoa</taxon>
        <taxon>Spiralia</taxon>
        <taxon>Gnathifera</taxon>
        <taxon>Rotifera</taxon>
        <taxon>Eurotatoria</taxon>
        <taxon>Bdelloidea</taxon>
        <taxon>Philodinida</taxon>
        <taxon>Philodinidae</taxon>
        <taxon>Rotaria</taxon>
    </lineage>
</organism>
<evidence type="ECO:0000256" key="1">
    <source>
        <dbReference type="ARBA" id="ARBA00004613"/>
    </source>
</evidence>
<reference evidence="8" key="1">
    <citation type="submission" date="2021-02" db="EMBL/GenBank/DDBJ databases">
        <authorList>
            <person name="Nowell W R."/>
        </authorList>
    </citation>
    <scope>NUCLEOTIDE SEQUENCE</scope>
</reference>
<comment type="caution">
    <text evidence="8">The sequence shown here is derived from an EMBL/GenBank/DDBJ whole genome shotgun (WGS) entry which is preliminary data.</text>
</comment>
<evidence type="ECO:0000313" key="9">
    <source>
        <dbReference type="Proteomes" id="UP000663862"/>
    </source>
</evidence>
<dbReference type="Pfam" id="PF05612">
    <property type="entry name" value="Leg1"/>
    <property type="match status" value="1"/>
</dbReference>
<dbReference type="EMBL" id="CAJOBQ010001566">
    <property type="protein sequence ID" value="CAF4497959.1"/>
    <property type="molecule type" value="Genomic_DNA"/>
</dbReference>
<sequence>MTFCSSSNESNILFAFSSQFGWQYESNRLFTNNTLTMSLDSWWAAANYYLSVILFLAAVDVGIIPHVSFPANSVEQWQNCFVQPKQLHKTIDETIIGDKMLDSLYLGPMWSAYITSINDALSLVEPKTVFLPSNLERLFGYD</sequence>
<keyword evidence="3" id="KW-0964">Secreted</keyword>
<dbReference type="Proteomes" id="UP000663869">
    <property type="component" value="Unassembled WGS sequence"/>
</dbReference>
<name>A0A820VC35_9BILA</name>
<dbReference type="GO" id="GO:0005615">
    <property type="term" value="C:extracellular space"/>
    <property type="evidence" value="ECO:0007669"/>
    <property type="project" value="TreeGrafter"/>
</dbReference>
<evidence type="ECO:0000313" key="7">
    <source>
        <dbReference type="EMBL" id="CAF3452955.1"/>
    </source>
</evidence>
<dbReference type="PANTHER" id="PTHR18820">
    <property type="entry name" value="LEG1"/>
    <property type="match status" value="1"/>
</dbReference>
<gene>
    <name evidence="7" type="ORF">FME351_LOCUS13521</name>
    <name evidence="8" type="ORF">TSG867_LOCUS20850</name>
</gene>
<evidence type="ECO:0000256" key="6">
    <source>
        <dbReference type="SAM" id="Phobius"/>
    </source>
</evidence>
<protein>
    <submittedName>
        <fullName evidence="8">Uncharacterized protein</fullName>
    </submittedName>
</protein>
<keyword evidence="6" id="KW-1133">Transmembrane helix</keyword>
<comment type="subcellular location">
    <subcellularLocation>
        <location evidence="1">Secreted</location>
    </subcellularLocation>
</comment>
<dbReference type="AlphaFoldDB" id="A0A820VC35"/>
<keyword evidence="4" id="KW-0732">Signal</keyword>
<keyword evidence="6" id="KW-0812">Transmembrane</keyword>